<dbReference type="HOGENOM" id="CLU_3015326_0_0_1"/>
<name>U9U871_RHIID</name>
<proteinExistence type="predicted"/>
<protein>
    <submittedName>
        <fullName evidence="1">Uncharacterized protein</fullName>
    </submittedName>
</protein>
<dbReference type="AlphaFoldDB" id="U9U871"/>
<evidence type="ECO:0000313" key="1">
    <source>
        <dbReference type="EMBL" id="ESA14778.1"/>
    </source>
</evidence>
<reference evidence="1" key="1">
    <citation type="submission" date="2013-07" db="EMBL/GenBank/DDBJ databases">
        <title>The genome of an arbuscular mycorrhizal fungus provides insights into the evolution of the oldest plant symbiosis.</title>
        <authorList>
            <consortium name="DOE Joint Genome Institute"/>
            <person name="Tisserant E."/>
            <person name="Malbreil M."/>
            <person name="Kuo A."/>
            <person name="Kohler A."/>
            <person name="Symeonidi A."/>
            <person name="Balestrini R."/>
            <person name="Charron P."/>
            <person name="Duensing N."/>
            <person name="Frei-dit-Frey N."/>
            <person name="Gianinazzi-Pearson V."/>
            <person name="Gilbert B."/>
            <person name="Handa Y."/>
            <person name="Hijri M."/>
            <person name="Kaul R."/>
            <person name="Kawaguchi M."/>
            <person name="Krajinski F."/>
            <person name="Lammers P."/>
            <person name="Lapierre D."/>
            <person name="Masclaux F.G."/>
            <person name="Murat C."/>
            <person name="Morin E."/>
            <person name="Ndikumana S."/>
            <person name="Pagni M."/>
            <person name="Petitpierre D."/>
            <person name="Requena N."/>
            <person name="Rosikiewicz P."/>
            <person name="Riley R."/>
            <person name="Saito K."/>
            <person name="San Clemente H."/>
            <person name="Shapiro H."/>
            <person name="van Tuinen D."/>
            <person name="Becard G."/>
            <person name="Bonfante P."/>
            <person name="Paszkowski U."/>
            <person name="Shachar-Hill Y."/>
            <person name="Young J.P."/>
            <person name="Sanders I.R."/>
            <person name="Henrissat B."/>
            <person name="Rensing S.A."/>
            <person name="Grigoriev I.V."/>
            <person name="Corradi N."/>
            <person name="Roux C."/>
            <person name="Martin F."/>
        </authorList>
    </citation>
    <scope>NUCLEOTIDE SEQUENCE</scope>
    <source>
        <strain evidence="1">DAOM 197198</strain>
    </source>
</reference>
<dbReference type="EMBL" id="KI282586">
    <property type="protein sequence ID" value="ESA14778.1"/>
    <property type="molecule type" value="Genomic_DNA"/>
</dbReference>
<organism evidence="1">
    <name type="scientific">Rhizophagus irregularis (strain DAOM 181602 / DAOM 197198 / MUCL 43194)</name>
    <name type="common">Arbuscular mycorrhizal fungus</name>
    <name type="synonym">Glomus intraradices</name>
    <dbReference type="NCBI Taxonomy" id="747089"/>
    <lineage>
        <taxon>Eukaryota</taxon>
        <taxon>Fungi</taxon>
        <taxon>Fungi incertae sedis</taxon>
        <taxon>Mucoromycota</taxon>
        <taxon>Glomeromycotina</taxon>
        <taxon>Glomeromycetes</taxon>
        <taxon>Glomerales</taxon>
        <taxon>Glomeraceae</taxon>
        <taxon>Rhizophagus</taxon>
    </lineage>
</organism>
<gene>
    <name evidence="1" type="ORF">GLOINDRAFT_24589</name>
</gene>
<sequence length="56" mass="6447">MDIANTLHMSNKIKKRYNRWACIPNIQQYKRLTTTQGVITTILINSSEIISNSPLL</sequence>
<accession>U9U871</accession>